<organism evidence="1 2">
    <name type="scientific">Lysinibacillus irui</name>
    <dbReference type="NCBI Taxonomy" id="2998077"/>
    <lineage>
        <taxon>Bacteria</taxon>
        <taxon>Bacillati</taxon>
        <taxon>Bacillota</taxon>
        <taxon>Bacilli</taxon>
        <taxon>Bacillales</taxon>
        <taxon>Bacillaceae</taxon>
        <taxon>Lysinibacillus</taxon>
    </lineage>
</organism>
<dbReference type="RefSeq" id="WP_322612140.1">
    <property type="nucleotide sequence ID" value="NZ_JAXLNX010000032.1"/>
</dbReference>
<reference evidence="1 2" key="1">
    <citation type="submission" date="2023-12" db="EMBL/GenBank/DDBJ databases">
        <title>Genome comparison identifies genes involved in endophytic behavior of Lysinibacillus irui and provides insights into its role as a plant-growth promoting bacterium.</title>
        <authorList>
            <person name="Hilario S."/>
            <person name="Matos I."/>
            <person name="Goncalves M.F.M."/>
            <person name="Pardo C.A."/>
            <person name="Santos M.J."/>
        </authorList>
    </citation>
    <scope>NUCLEOTIDE SEQUENCE [LARGE SCALE GENOMIC DNA]</scope>
    <source>
        <strain evidence="1 2">B3</strain>
    </source>
</reference>
<proteinExistence type="predicted"/>
<name>A0ABU5NT92_9BACI</name>
<dbReference type="Proteomes" id="UP001289615">
    <property type="component" value="Unassembled WGS sequence"/>
</dbReference>
<comment type="caution">
    <text evidence="1">The sequence shown here is derived from an EMBL/GenBank/DDBJ whole genome shotgun (WGS) entry which is preliminary data.</text>
</comment>
<evidence type="ECO:0000313" key="1">
    <source>
        <dbReference type="EMBL" id="MEA0979174.1"/>
    </source>
</evidence>
<protein>
    <submittedName>
        <fullName evidence="1">Phage tail protein I</fullName>
    </submittedName>
</protein>
<dbReference type="InterPro" id="IPR006521">
    <property type="entry name" value="Tail_protein_I"/>
</dbReference>
<sequence>MASELLKLLPYSLRQDPVLVAIAEAVEIQLKQAYQEAEDIYNLVDIDKMPEALLDLLAYEKHVDFYEVGLPVEQKRELVKASIKWHRKKGTRGAIEDVVSIIYKNAHVFEWFEYGGEEYRFKIEVEEPFIANEDMKRLKRMVEATKNKRSWLEYVAVKIKQTQYIEIESNKYHYPVYLPICGELYCEGMPGVGSNNTVEIETKNYTYPVYMPICGEIHTNEVIDEW</sequence>
<dbReference type="NCBIfam" id="TIGR01634">
    <property type="entry name" value="tail_P2_I"/>
    <property type="match status" value="1"/>
</dbReference>
<gene>
    <name evidence="1" type="ORF">U6C28_23115</name>
</gene>
<evidence type="ECO:0000313" key="2">
    <source>
        <dbReference type="Proteomes" id="UP001289615"/>
    </source>
</evidence>
<keyword evidence="2" id="KW-1185">Reference proteome</keyword>
<dbReference type="EMBL" id="JAXUIA010000023">
    <property type="protein sequence ID" value="MEA0979174.1"/>
    <property type="molecule type" value="Genomic_DNA"/>
</dbReference>
<accession>A0ABU5NT92</accession>
<dbReference type="Pfam" id="PF09684">
    <property type="entry name" value="Tail_P2_I"/>
    <property type="match status" value="1"/>
</dbReference>